<dbReference type="InterPro" id="IPR027806">
    <property type="entry name" value="HARBI1_dom"/>
</dbReference>
<evidence type="ECO:0000256" key="2">
    <source>
        <dbReference type="ARBA" id="ARBA00004123"/>
    </source>
</evidence>
<comment type="similarity">
    <text evidence="3">Belongs to the HARBI1 family.</text>
</comment>
<proteinExistence type="inferred from homology"/>
<dbReference type="PANTHER" id="PTHR22930">
    <property type="match status" value="1"/>
</dbReference>
<dbReference type="GO" id="GO:0016787">
    <property type="term" value="F:hydrolase activity"/>
    <property type="evidence" value="ECO:0007669"/>
    <property type="project" value="UniProtKB-KW"/>
</dbReference>
<evidence type="ECO:0000256" key="7">
    <source>
        <dbReference type="ARBA" id="ARBA00023242"/>
    </source>
</evidence>
<keyword evidence="7" id="KW-0539">Nucleus</keyword>
<comment type="cofactor">
    <cofactor evidence="1">
        <name>a divalent metal cation</name>
        <dbReference type="ChEBI" id="CHEBI:60240"/>
    </cofactor>
</comment>
<dbReference type="EMBL" id="HADZ01017476">
    <property type="protein sequence ID" value="SBP81417.1"/>
    <property type="molecule type" value="Transcribed_RNA"/>
</dbReference>
<protein>
    <recommendedName>
        <fullName evidence="8">DDE Tnp4 domain-containing protein</fullName>
    </recommendedName>
</protein>
<name>A0A1A8CNR2_NOTKA</name>
<keyword evidence="5" id="KW-0479">Metal-binding</keyword>
<organism evidence="9">
    <name type="scientific">Nothobranchius kadleci</name>
    <name type="common">African annual killifish</name>
    <dbReference type="NCBI Taxonomy" id="1051664"/>
    <lineage>
        <taxon>Eukaryota</taxon>
        <taxon>Metazoa</taxon>
        <taxon>Chordata</taxon>
        <taxon>Craniata</taxon>
        <taxon>Vertebrata</taxon>
        <taxon>Euteleostomi</taxon>
        <taxon>Actinopterygii</taxon>
        <taxon>Neopterygii</taxon>
        <taxon>Teleostei</taxon>
        <taxon>Neoteleostei</taxon>
        <taxon>Acanthomorphata</taxon>
        <taxon>Ovalentaria</taxon>
        <taxon>Atherinomorphae</taxon>
        <taxon>Cyprinodontiformes</taxon>
        <taxon>Nothobranchiidae</taxon>
        <taxon>Nothobranchius</taxon>
    </lineage>
</organism>
<evidence type="ECO:0000256" key="4">
    <source>
        <dbReference type="ARBA" id="ARBA00022722"/>
    </source>
</evidence>
<dbReference type="Pfam" id="PF13359">
    <property type="entry name" value="DDE_Tnp_4"/>
    <property type="match status" value="1"/>
</dbReference>
<dbReference type="GO" id="GO:0046872">
    <property type="term" value="F:metal ion binding"/>
    <property type="evidence" value="ECO:0007669"/>
    <property type="project" value="UniProtKB-KW"/>
</dbReference>
<keyword evidence="4" id="KW-0540">Nuclease</keyword>
<evidence type="ECO:0000256" key="1">
    <source>
        <dbReference type="ARBA" id="ARBA00001968"/>
    </source>
</evidence>
<evidence type="ECO:0000256" key="5">
    <source>
        <dbReference type="ARBA" id="ARBA00022723"/>
    </source>
</evidence>
<gene>
    <name evidence="9" type="primary">BX950203.1</name>
</gene>
<dbReference type="PANTHER" id="PTHR22930:SF269">
    <property type="entry name" value="NUCLEASE HARBI1-LIKE PROTEIN"/>
    <property type="match status" value="1"/>
</dbReference>
<feature type="domain" description="DDE Tnp4" evidence="8">
    <location>
        <begin position="170"/>
        <end position="334"/>
    </location>
</feature>
<accession>A0A1A8CNR2</accession>
<dbReference type="GO" id="GO:0005634">
    <property type="term" value="C:nucleus"/>
    <property type="evidence" value="ECO:0007669"/>
    <property type="project" value="UniProtKB-SubCell"/>
</dbReference>
<comment type="subcellular location">
    <subcellularLocation>
        <location evidence="2">Nucleus</location>
    </subcellularLocation>
</comment>
<dbReference type="GO" id="GO:0004518">
    <property type="term" value="F:nuclease activity"/>
    <property type="evidence" value="ECO:0007669"/>
    <property type="project" value="UniProtKB-KW"/>
</dbReference>
<reference evidence="9" key="2">
    <citation type="submission" date="2016-06" db="EMBL/GenBank/DDBJ databases">
        <title>The genome of a short-lived fish provides insights into sex chromosome evolution and the genetic control of aging.</title>
        <authorList>
            <person name="Reichwald K."/>
            <person name="Felder M."/>
            <person name="Petzold A."/>
            <person name="Koch P."/>
            <person name="Groth M."/>
            <person name="Platzer M."/>
        </authorList>
    </citation>
    <scope>NUCLEOTIDE SEQUENCE</scope>
    <source>
        <tissue evidence="9">Brain</tissue>
    </source>
</reference>
<dbReference type="InterPro" id="IPR045249">
    <property type="entry name" value="HARBI1-like"/>
</dbReference>
<evidence type="ECO:0000259" key="8">
    <source>
        <dbReference type="Pfam" id="PF13359"/>
    </source>
</evidence>
<evidence type="ECO:0000313" key="9">
    <source>
        <dbReference type="EMBL" id="SBP81417.1"/>
    </source>
</evidence>
<reference evidence="9" key="1">
    <citation type="submission" date="2016-05" db="EMBL/GenBank/DDBJ databases">
        <authorList>
            <person name="Lavstsen T."/>
            <person name="Jespersen J.S."/>
        </authorList>
    </citation>
    <scope>NUCLEOTIDE SEQUENCE</scope>
    <source>
        <tissue evidence="9">Brain</tissue>
    </source>
</reference>
<evidence type="ECO:0000256" key="3">
    <source>
        <dbReference type="ARBA" id="ARBA00006958"/>
    </source>
</evidence>
<evidence type="ECO:0000256" key="6">
    <source>
        <dbReference type="ARBA" id="ARBA00022801"/>
    </source>
</evidence>
<keyword evidence="6" id="KW-0378">Hydrolase</keyword>
<dbReference type="AlphaFoldDB" id="A0A1A8CNR2"/>
<sequence length="418" mass="47490">MATIEELSSWLILRLRQKKRRRRCRRWYVRPLNQARQDNGEYVSLVLPMREIDDEKHYNYFRMSSSAFDELLRRIETLISHRRTHSAPISSSQRLAVTLRFLATGCSYQSLAASYKLGSATVGCIVKEVCEAIWTALKDDVVAFPSVAKWMEIQEEFWSLWNFPNCVGAIDGKHIRVRAPANSGSSFHNYKGYFSFILMAVCDARYRFTLVDIGAFGRDSDAGVFSRSAFGSQLIKGELHLPPPSPLPGAVVRSPPVFVADEAFPLKVNLMRPYSGTNLTAEQHIYNYRHSRARRVIENAFGILAARWRVFGKAMECSVDTAELITKGCVALHNFLCGTDQLQAETARYISRVDEGDVLGEWRQVVETDTNLLDTGRLTSERATRHGTEVRNSLMNYFQTEAGRVSFQDNILQRGTLH</sequence>